<comment type="caution">
    <text evidence="1">The sequence shown here is derived from an EMBL/GenBank/DDBJ whole genome shotgun (WGS) entry which is preliminary data.</text>
</comment>
<dbReference type="AlphaFoldDB" id="A0A9D4EKY5"/>
<keyword evidence="2" id="KW-1185">Reference proteome</keyword>
<protein>
    <submittedName>
        <fullName evidence="1">Uncharacterized protein</fullName>
    </submittedName>
</protein>
<accession>A0A9D4EKY5</accession>
<sequence length="101" mass="11416">MCLLLNPCNVKNHINGIPLALTLTRHACAYAEYQSYVVQYLKIVMYKKLFCSHMQCGRRVIFPVILLLEVRKSLAFLADTSVRKAAGIRSTNKFMFASAGM</sequence>
<gene>
    <name evidence="1" type="ORF">DPMN_159362</name>
</gene>
<organism evidence="1 2">
    <name type="scientific">Dreissena polymorpha</name>
    <name type="common">Zebra mussel</name>
    <name type="synonym">Mytilus polymorpha</name>
    <dbReference type="NCBI Taxonomy" id="45954"/>
    <lineage>
        <taxon>Eukaryota</taxon>
        <taxon>Metazoa</taxon>
        <taxon>Spiralia</taxon>
        <taxon>Lophotrochozoa</taxon>
        <taxon>Mollusca</taxon>
        <taxon>Bivalvia</taxon>
        <taxon>Autobranchia</taxon>
        <taxon>Heteroconchia</taxon>
        <taxon>Euheterodonta</taxon>
        <taxon>Imparidentia</taxon>
        <taxon>Neoheterodontei</taxon>
        <taxon>Myida</taxon>
        <taxon>Dreissenoidea</taxon>
        <taxon>Dreissenidae</taxon>
        <taxon>Dreissena</taxon>
    </lineage>
</organism>
<reference evidence="1" key="2">
    <citation type="submission" date="2020-11" db="EMBL/GenBank/DDBJ databases">
        <authorList>
            <person name="McCartney M.A."/>
            <person name="Auch B."/>
            <person name="Kono T."/>
            <person name="Mallez S."/>
            <person name="Becker A."/>
            <person name="Gohl D.M."/>
            <person name="Silverstein K.A.T."/>
            <person name="Koren S."/>
            <person name="Bechman K.B."/>
            <person name="Herman A."/>
            <person name="Abrahante J.E."/>
            <person name="Garbe J."/>
        </authorList>
    </citation>
    <scope>NUCLEOTIDE SEQUENCE</scope>
    <source>
        <strain evidence="1">Duluth1</strain>
        <tissue evidence="1">Whole animal</tissue>
    </source>
</reference>
<dbReference type="EMBL" id="JAIWYP010000008">
    <property type="protein sequence ID" value="KAH3781531.1"/>
    <property type="molecule type" value="Genomic_DNA"/>
</dbReference>
<dbReference type="Proteomes" id="UP000828390">
    <property type="component" value="Unassembled WGS sequence"/>
</dbReference>
<name>A0A9D4EKY5_DREPO</name>
<reference evidence="1" key="1">
    <citation type="journal article" date="2019" name="bioRxiv">
        <title>The Genome of the Zebra Mussel, Dreissena polymorpha: A Resource for Invasive Species Research.</title>
        <authorList>
            <person name="McCartney M.A."/>
            <person name="Auch B."/>
            <person name="Kono T."/>
            <person name="Mallez S."/>
            <person name="Zhang Y."/>
            <person name="Obille A."/>
            <person name="Becker A."/>
            <person name="Abrahante J.E."/>
            <person name="Garbe J."/>
            <person name="Badalamenti J.P."/>
            <person name="Herman A."/>
            <person name="Mangelson H."/>
            <person name="Liachko I."/>
            <person name="Sullivan S."/>
            <person name="Sone E.D."/>
            <person name="Koren S."/>
            <person name="Silverstein K.A.T."/>
            <person name="Beckman K.B."/>
            <person name="Gohl D.M."/>
        </authorList>
    </citation>
    <scope>NUCLEOTIDE SEQUENCE</scope>
    <source>
        <strain evidence="1">Duluth1</strain>
        <tissue evidence="1">Whole animal</tissue>
    </source>
</reference>
<evidence type="ECO:0000313" key="2">
    <source>
        <dbReference type="Proteomes" id="UP000828390"/>
    </source>
</evidence>
<evidence type="ECO:0000313" key="1">
    <source>
        <dbReference type="EMBL" id="KAH3781531.1"/>
    </source>
</evidence>
<proteinExistence type="predicted"/>